<reference evidence="2" key="1">
    <citation type="submission" date="2016-06" db="EMBL/GenBank/DDBJ databases">
        <title>Parallel loss of symbiosis genes in relatives of nitrogen-fixing non-legume Parasponia.</title>
        <authorList>
            <person name="Van Velzen R."/>
            <person name="Holmer R."/>
            <person name="Bu F."/>
            <person name="Rutten L."/>
            <person name="Van Zeijl A."/>
            <person name="Liu W."/>
            <person name="Santuari L."/>
            <person name="Cao Q."/>
            <person name="Sharma T."/>
            <person name="Shen D."/>
            <person name="Roswanjaya Y."/>
            <person name="Wardhani T."/>
            <person name="Kalhor M.S."/>
            <person name="Jansen J."/>
            <person name="Van den Hoogen J."/>
            <person name="Gungor B."/>
            <person name="Hartog M."/>
            <person name="Hontelez J."/>
            <person name="Verver J."/>
            <person name="Yang W.-C."/>
            <person name="Schijlen E."/>
            <person name="Repin R."/>
            <person name="Schilthuizen M."/>
            <person name="Schranz E."/>
            <person name="Heidstra R."/>
            <person name="Miyata K."/>
            <person name="Fedorova E."/>
            <person name="Kohlen W."/>
            <person name="Bisseling T."/>
            <person name="Smit S."/>
            <person name="Geurts R."/>
        </authorList>
    </citation>
    <scope>NUCLEOTIDE SEQUENCE [LARGE SCALE GENOMIC DNA]</scope>
    <source>
        <strain evidence="2">cv. RG33-2</strain>
    </source>
</reference>
<evidence type="ECO:0000313" key="2">
    <source>
        <dbReference type="Proteomes" id="UP000237000"/>
    </source>
</evidence>
<protein>
    <recommendedName>
        <fullName evidence="3">Reverse transcriptase zinc-binding domain-containing protein</fullName>
    </recommendedName>
</protein>
<proteinExistence type="predicted"/>
<organism evidence="1 2">
    <name type="scientific">Trema orientale</name>
    <name type="common">Charcoal tree</name>
    <name type="synonym">Celtis orientalis</name>
    <dbReference type="NCBI Taxonomy" id="63057"/>
    <lineage>
        <taxon>Eukaryota</taxon>
        <taxon>Viridiplantae</taxon>
        <taxon>Streptophyta</taxon>
        <taxon>Embryophyta</taxon>
        <taxon>Tracheophyta</taxon>
        <taxon>Spermatophyta</taxon>
        <taxon>Magnoliopsida</taxon>
        <taxon>eudicotyledons</taxon>
        <taxon>Gunneridae</taxon>
        <taxon>Pentapetalae</taxon>
        <taxon>rosids</taxon>
        <taxon>fabids</taxon>
        <taxon>Rosales</taxon>
        <taxon>Cannabaceae</taxon>
        <taxon>Trema</taxon>
    </lineage>
</organism>
<comment type="caution">
    <text evidence="1">The sequence shown here is derived from an EMBL/GenBank/DDBJ whole genome shotgun (WGS) entry which is preliminary data.</text>
</comment>
<dbReference type="PANTHER" id="PTHR33116:SF78">
    <property type="entry name" value="OS12G0587133 PROTEIN"/>
    <property type="match status" value="1"/>
</dbReference>
<dbReference type="EMBL" id="JXTC01000022">
    <property type="protein sequence ID" value="PON98756.1"/>
    <property type="molecule type" value="Genomic_DNA"/>
</dbReference>
<sequence>YYLSLFKASGRVIESLEKLIRDFLWDSSDHLRGEHLVAWDAVCRQRCKVGSVLVKFQIEIKLFKWLWRFPNETNSLWYKVIKSKYGLNPNNCDVAVVGRVTLRSPWKAISSLYERFFQLTTFKVGRGTRIKF</sequence>
<gene>
    <name evidence="1" type="ORF">TorRG33x02_053710</name>
</gene>
<dbReference type="InParanoid" id="A0A2P5FLV5"/>
<dbReference type="PANTHER" id="PTHR33116">
    <property type="entry name" value="REVERSE TRANSCRIPTASE ZINC-BINDING DOMAIN-CONTAINING PROTEIN-RELATED-RELATED"/>
    <property type="match status" value="1"/>
</dbReference>
<dbReference type="OrthoDB" id="1166712at2759"/>
<keyword evidence="2" id="KW-1185">Reference proteome</keyword>
<dbReference type="AlphaFoldDB" id="A0A2P5FLV5"/>
<dbReference type="Proteomes" id="UP000237000">
    <property type="component" value="Unassembled WGS sequence"/>
</dbReference>
<name>A0A2P5FLV5_TREOI</name>
<accession>A0A2P5FLV5</accession>
<evidence type="ECO:0008006" key="3">
    <source>
        <dbReference type="Google" id="ProtNLM"/>
    </source>
</evidence>
<feature type="non-terminal residue" evidence="1">
    <location>
        <position position="1"/>
    </location>
</feature>
<evidence type="ECO:0000313" key="1">
    <source>
        <dbReference type="EMBL" id="PON98756.1"/>
    </source>
</evidence>